<accession>A0A6J6QK24</accession>
<dbReference type="EMBL" id="CAEZXX010000071">
    <property type="protein sequence ID" value="CAB4710882.1"/>
    <property type="molecule type" value="Genomic_DNA"/>
</dbReference>
<dbReference type="EMBL" id="CAEZYY010000056">
    <property type="protein sequence ID" value="CAB4771173.1"/>
    <property type="molecule type" value="Genomic_DNA"/>
</dbReference>
<sequence length="148" mass="16338">MSEPDDEVTRMTSDINAFNKTLIEEFRANDGRVSGMFSQSPLLLLTHTGAKSGEARTSPLVYSRDDNRIVIIASKGGSAKHPHWYLNIVADPTVTVELPGDTFAARAVITSGDERTRLFRSQADLMPNFDAYAAKTDREIPVVVLERV</sequence>
<dbReference type="EMBL" id="CAFBQP010000173">
    <property type="protein sequence ID" value="CAB5068887.1"/>
    <property type="molecule type" value="Genomic_DNA"/>
</dbReference>
<dbReference type="GO" id="GO:0070967">
    <property type="term" value="F:coenzyme F420 binding"/>
    <property type="evidence" value="ECO:0007669"/>
    <property type="project" value="TreeGrafter"/>
</dbReference>
<comment type="catalytic activity">
    <reaction evidence="2">
        <text>oxidized coenzyme F420-(gamma-L-Glu)(n) + a quinol + H(+) = reduced coenzyme F420-(gamma-L-Glu)(n) + a quinone</text>
        <dbReference type="Rhea" id="RHEA:39663"/>
        <dbReference type="Rhea" id="RHEA-COMP:12939"/>
        <dbReference type="Rhea" id="RHEA-COMP:14378"/>
        <dbReference type="ChEBI" id="CHEBI:15378"/>
        <dbReference type="ChEBI" id="CHEBI:24646"/>
        <dbReference type="ChEBI" id="CHEBI:132124"/>
        <dbReference type="ChEBI" id="CHEBI:133980"/>
        <dbReference type="ChEBI" id="CHEBI:139511"/>
    </reaction>
</comment>
<evidence type="ECO:0000256" key="2">
    <source>
        <dbReference type="ARBA" id="ARBA00049106"/>
    </source>
</evidence>
<dbReference type="PANTHER" id="PTHR39428:SF1">
    <property type="entry name" value="F420H(2)-DEPENDENT QUINONE REDUCTASE RV1261C"/>
    <property type="match status" value="1"/>
</dbReference>
<dbReference type="PANTHER" id="PTHR39428">
    <property type="entry name" value="F420H(2)-DEPENDENT QUINONE REDUCTASE RV1261C"/>
    <property type="match status" value="1"/>
</dbReference>
<dbReference type="EMBL" id="CAFBLR010000291">
    <property type="protein sequence ID" value="CAB4886492.1"/>
    <property type="molecule type" value="Genomic_DNA"/>
</dbReference>
<protein>
    <submittedName>
        <fullName evidence="3">Unannotated protein</fullName>
    </submittedName>
</protein>
<dbReference type="NCBIfam" id="TIGR00026">
    <property type="entry name" value="hi_GC_TIGR00026"/>
    <property type="match status" value="1"/>
</dbReference>
<gene>
    <name evidence="3" type="ORF">UFOPK2602_01147</name>
    <name evidence="4" type="ORF">UFOPK2806_02435</name>
    <name evidence="5" type="ORF">UFOPK3417_02044</name>
    <name evidence="6" type="ORF">UFOPK4306_02580</name>
</gene>
<dbReference type="Gene3D" id="2.30.110.10">
    <property type="entry name" value="Electron Transport, Fmn-binding Protein, Chain A"/>
    <property type="match status" value="1"/>
</dbReference>
<evidence type="ECO:0000313" key="4">
    <source>
        <dbReference type="EMBL" id="CAB4771173.1"/>
    </source>
</evidence>
<dbReference type="AlphaFoldDB" id="A0A6J6QK24"/>
<organism evidence="3">
    <name type="scientific">freshwater metagenome</name>
    <dbReference type="NCBI Taxonomy" id="449393"/>
    <lineage>
        <taxon>unclassified sequences</taxon>
        <taxon>metagenomes</taxon>
        <taxon>ecological metagenomes</taxon>
    </lineage>
</organism>
<dbReference type="GO" id="GO:0016491">
    <property type="term" value="F:oxidoreductase activity"/>
    <property type="evidence" value="ECO:0007669"/>
    <property type="project" value="InterPro"/>
</dbReference>
<dbReference type="InterPro" id="IPR004378">
    <property type="entry name" value="F420H2_quin_Rdtase"/>
</dbReference>
<dbReference type="Pfam" id="PF04075">
    <property type="entry name" value="F420H2_quin_red"/>
    <property type="match status" value="1"/>
</dbReference>
<dbReference type="GO" id="GO:0005886">
    <property type="term" value="C:plasma membrane"/>
    <property type="evidence" value="ECO:0007669"/>
    <property type="project" value="TreeGrafter"/>
</dbReference>
<name>A0A6J6QK24_9ZZZZ</name>
<evidence type="ECO:0000256" key="1">
    <source>
        <dbReference type="ARBA" id="ARBA00008710"/>
    </source>
</evidence>
<dbReference type="InterPro" id="IPR012349">
    <property type="entry name" value="Split_barrel_FMN-bd"/>
</dbReference>
<evidence type="ECO:0000313" key="3">
    <source>
        <dbReference type="EMBL" id="CAB4710882.1"/>
    </source>
</evidence>
<proteinExistence type="inferred from homology"/>
<evidence type="ECO:0000313" key="5">
    <source>
        <dbReference type="EMBL" id="CAB4886492.1"/>
    </source>
</evidence>
<comment type="similarity">
    <text evidence="1">Belongs to the F420H(2)-dependent quinone reductase family.</text>
</comment>
<evidence type="ECO:0000313" key="6">
    <source>
        <dbReference type="EMBL" id="CAB5068887.1"/>
    </source>
</evidence>
<reference evidence="3" key="1">
    <citation type="submission" date="2020-05" db="EMBL/GenBank/DDBJ databases">
        <authorList>
            <person name="Chiriac C."/>
            <person name="Salcher M."/>
            <person name="Ghai R."/>
            <person name="Kavagutti S V."/>
        </authorList>
    </citation>
    <scope>NUCLEOTIDE SEQUENCE</scope>
</reference>
<dbReference type="SUPFAM" id="SSF50475">
    <property type="entry name" value="FMN-binding split barrel"/>
    <property type="match status" value="1"/>
</dbReference>